<dbReference type="Proteomes" id="UP000248134">
    <property type="component" value="Unassembled WGS sequence"/>
</dbReference>
<proteinExistence type="predicted"/>
<evidence type="ECO:0000313" key="7">
    <source>
        <dbReference type="EMBL" id="PZA12506.1"/>
    </source>
</evidence>
<evidence type="ECO:0000256" key="2">
    <source>
        <dbReference type="ARBA" id="ARBA00022475"/>
    </source>
</evidence>
<comment type="subcellular location">
    <subcellularLocation>
        <location evidence="1">Cell membrane</location>
        <topology evidence="1">Multi-pass membrane protein</topology>
    </subcellularLocation>
</comment>
<dbReference type="GO" id="GO:0005886">
    <property type="term" value="C:plasma membrane"/>
    <property type="evidence" value="ECO:0007669"/>
    <property type="project" value="UniProtKB-SubCell"/>
</dbReference>
<dbReference type="InterPro" id="IPR043428">
    <property type="entry name" value="LivM-like"/>
</dbReference>
<gene>
    <name evidence="7" type="ORF">DNX69_11090</name>
</gene>
<reference evidence="7 8" key="1">
    <citation type="submission" date="2018-06" db="EMBL/GenBank/DDBJ databases">
        <title>Draft Whole-Genome Sequence of the purple photosynthetic bacterium Rhodospeudomonas palustris XCP.</title>
        <authorList>
            <person name="Rayyan A."/>
            <person name="Meyer T.E."/>
            <person name="Kyndt J.A."/>
        </authorList>
    </citation>
    <scope>NUCLEOTIDE SEQUENCE [LARGE SCALE GENOMIC DNA]</scope>
    <source>
        <strain evidence="7 8">XCP</strain>
    </source>
</reference>
<dbReference type="PANTHER" id="PTHR30482">
    <property type="entry name" value="HIGH-AFFINITY BRANCHED-CHAIN AMINO ACID TRANSPORT SYSTEM PERMEASE"/>
    <property type="match status" value="1"/>
</dbReference>
<keyword evidence="2" id="KW-1003">Cell membrane</keyword>
<evidence type="ECO:0000256" key="5">
    <source>
        <dbReference type="ARBA" id="ARBA00023136"/>
    </source>
</evidence>
<dbReference type="CDD" id="cd06581">
    <property type="entry name" value="TM_PBP1_LivM_like"/>
    <property type="match status" value="1"/>
</dbReference>
<keyword evidence="4 6" id="KW-1133">Transmembrane helix</keyword>
<dbReference type="InterPro" id="IPR001851">
    <property type="entry name" value="ABC_transp_permease"/>
</dbReference>
<evidence type="ECO:0000256" key="3">
    <source>
        <dbReference type="ARBA" id="ARBA00022692"/>
    </source>
</evidence>
<feature type="transmembrane region" description="Helical" evidence="6">
    <location>
        <begin position="57"/>
        <end position="80"/>
    </location>
</feature>
<evidence type="ECO:0000256" key="4">
    <source>
        <dbReference type="ARBA" id="ARBA00022989"/>
    </source>
</evidence>
<feature type="transmembrane region" description="Helical" evidence="6">
    <location>
        <begin position="92"/>
        <end position="110"/>
    </location>
</feature>
<keyword evidence="3 6" id="KW-0812">Transmembrane</keyword>
<dbReference type="OrthoDB" id="9814461at2"/>
<comment type="caution">
    <text evidence="7">The sequence shown here is derived from an EMBL/GenBank/DDBJ whole genome shotgun (WGS) entry which is preliminary data.</text>
</comment>
<dbReference type="EMBL" id="QKQS01000013">
    <property type="protein sequence ID" value="PZA12506.1"/>
    <property type="molecule type" value="Genomic_DNA"/>
</dbReference>
<evidence type="ECO:0000313" key="8">
    <source>
        <dbReference type="Proteomes" id="UP000248134"/>
    </source>
</evidence>
<dbReference type="PANTHER" id="PTHR30482:SF20">
    <property type="entry name" value="HIGH-AFFINITY BRANCHED-CHAIN AMINO ACID TRANSPORT SYSTEM PERMEASE PROTEIN LIVM"/>
    <property type="match status" value="1"/>
</dbReference>
<organism evidence="7 8">
    <name type="scientific">Rhodopseudomonas palustris</name>
    <dbReference type="NCBI Taxonomy" id="1076"/>
    <lineage>
        <taxon>Bacteria</taxon>
        <taxon>Pseudomonadati</taxon>
        <taxon>Pseudomonadota</taxon>
        <taxon>Alphaproteobacteria</taxon>
        <taxon>Hyphomicrobiales</taxon>
        <taxon>Nitrobacteraceae</taxon>
        <taxon>Rhodopseudomonas</taxon>
    </lineage>
</organism>
<feature type="transmembrane region" description="Helical" evidence="6">
    <location>
        <begin position="245"/>
        <end position="264"/>
    </location>
</feature>
<feature type="transmembrane region" description="Helical" evidence="6">
    <location>
        <begin position="119"/>
        <end position="140"/>
    </location>
</feature>
<dbReference type="GO" id="GO:0015658">
    <property type="term" value="F:branched-chain amino acid transmembrane transporter activity"/>
    <property type="evidence" value="ECO:0007669"/>
    <property type="project" value="InterPro"/>
</dbReference>
<sequence>MRPLLSIVVIVALAAVPLWLSDPYLLNALITTGIFVIGAMSLNLLLGFTGQLSLGHIAFFGIGAYVSALTSLGFSVSLPFGLQVVHEPWPPLAGFAIAVLVSGLCGYLVGRLSFRVRGAYFVIVTISFAEVVRLVALNWVELTQGPLALTSIPPMQVGFPGLGEFVFRTKLHNYYLVLGVAVVCYLLIARLVRSHVGRAMRGLMENETLAVSIGIDVTKTLTLAAVVSAGICGAAGSLYAHYIKIIDPEIFAFINTVTMVIMVITGGKGTLAGPVVGGLIFGLMPVALRPVMAPEAQWIAYGGALIVILFIMPRGIVPALVQWFPRMKQVEAPNFAKRGVEEGAS</sequence>
<feature type="transmembrane region" description="Helical" evidence="6">
    <location>
        <begin position="174"/>
        <end position="192"/>
    </location>
</feature>
<evidence type="ECO:0000256" key="6">
    <source>
        <dbReference type="SAM" id="Phobius"/>
    </source>
</evidence>
<feature type="transmembrane region" description="Helical" evidence="6">
    <location>
        <begin position="24"/>
        <end position="45"/>
    </location>
</feature>
<protein>
    <submittedName>
        <fullName evidence="7">Branched-chain amino acid ABC transporter permease</fullName>
    </submittedName>
</protein>
<dbReference type="Pfam" id="PF02653">
    <property type="entry name" value="BPD_transp_2"/>
    <property type="match status" value="1"/>
</dbReference>
<dbReference type="AlphaFoldDB" id="A0A323UN51"/>
<feature type="transmembrane region" description="Helical" evidence="6">
    <location>
        <begin position="298"/>
        <end position="321"/>
    </location>
</feature>
<accession>A0A323UN51</accession>
<name>A0A323UN51_RHOPL</name>
<keyword evidence="5 6" id="KW-0472">Membrane</keyword>
<dbReference type="RefSeq" id="WP_110786005.1">
    <property type="nucleotide sequence ID" value="NZ_QKQS01000013.1"/>
</dbReference>
<evidence type="ECO:0000256" key="1">
    <source>
        <dbReference type="ARBA" id="ARBA00004651"/>
    </source>
</evidence>
<feature type="transmembrane region" description="Helical" evidence="6">
    <location>
        <begin position="221"/>
        <end position="239"/>
    </location>
</feature>